<protein>
    <submittedName>
        <fullName evidence="1">Uncharacterized protein</fullName>
    </submittedName>
</protein>
<dbReference type="AlphaFoldDB" id="A0A2H3FW18"/>
<reference evidence="1 2" key="2">
    <citation type="journal article" date="2017" name="Sci. Rep.">
        <title>A mobile pathogenicity chromosome in Fusarium oxysporum for infection of multiple cucurbit species.</title>
        <authorList>
            <person name="van Dam P."/>
            <person name="Fokkens L."/>
            <person name="Ayukawa Y."/>
            <person name="van der Gragt M."/>
            <person name="Ter Horst A."/>
            <person name="Brankovics B."/>
            <person name="Houterman P.M."/>
            <person name="Arie T."/>
            <person name="Rep M."/>
        </authorList>
    </citation>
    <scope>NUCLEOTIDE SEQUENCE [LARGE SCALE GENOMIC DNA]</scope>
    <source>
        <strain evidence="1 2">Forc016</strain>
    </source>
</reference>
<gene>
    <name evidence="1" type="ORF">AU210_015993</name>
</gene>
<organism evidence="1 2">
    <name type="scientific">Fusarium oxysporum f. sp. radicis-cucumerinum</name>
    <dbReference type="NCBI Taxonomy" id="327505"/>
    <lineage>
        <taxon>Eukaryota</taxon>
        <taxon>Fungi</taxon>
        <taxon>Dikarya</taxon>
        <taxon>Ascomycota</taxon>
        <taxon>Pezizomycotina</taxon>
        <taxon>Sordariomycetes</taxon>
        <taxon>Hypocreomycetidae</taxon>
        <taxon>Hypocreales</taxon>
        <taxon>Nectriaceae</taxon>
        <taxon>Fusarium</taxon>
        <taxon>Fusarium oxysporum species complex</taxon>
    </lineage>
</organism>
<name>A0A2H3FW18_FUSOX</name>
<dbReference type="Proteomes" id="UP000219602">
    <property type="component" value="Chromosome RC"/>
</dbReference>
<dbReference type="EMBL" id="MABQ02000012">
    <property type="protein sequence ID" value="PCD22200.1"/>
    <property type="molecule type" value="Genomic_DNA"/>
</dbReference>
<proteinExistence type="predicted"/>
<sequence>MQPPELIRLPRFLGRLHLDRPDFLLELSDHLQLFPYHLRRLLLTAHHRLPESLEHLLLLIYQMSRRLVDHGSEHSLHERRVVARRVFQHLRFPDPVGQLTLTFISSMGRCCGYISPFTNRLRLFLQLFLQLCSRLYGSRGPARRCGGTPTMHHDHVASRVHFAAKSLTAAPAPTLP</sequence>
<reference evidence="1 2" key="1">
    <citation type="journal article" date="2016" name="Environ. Microbiol.">
        <title>Effector profiles distinguish formae speciales of Fusarium oxysporum.</title>
        <authorList>
            <person name="van Dam P."/>
            <person name="Fokkens L."/>
            <person name="Schmidt S.M."/>
            <person name="Linmans J.H."/>
            <person name="Kistler H.C."/>
            <person name="Ma L.J."/>
            <person name="Rep M."/>
        </authorList>
    </citation>
    <scope>NUCLEOTIDE SEQUENCE [LARGE SCALE GENOMIC DNA]</scope>
    <source>
        <strain evidence="1 2">Forc016</strain>
    </source>
</reference>
<accession>A0A2H3FW18</accession>
<evidence type="ECO:0000313" key="1">
    <source>
        <dbReference type="EMBL" id="PCD22200.1"/>
    </source>
</evidence>
<comment type="caution">
    <text evidence="1">The sequence shown here is derived from an EMBL/GenBank/DDBJ whole genome shotgun (WGS) entry which is preliminary data.</text>
</comment>
<evidence type="ECO:0000313" key="2">
    <source>
        <dbReference type="Proteomes" id="UP000219602"/>
    </source>
</evidence>